<dbReference type="SUPFAM" id="SSF81301">
    <property type="entry name" value="Nucleotidyltransferase"/>
    <property type="match status" value="1"/>
</dbReference>
<dbReference type="Pfam" id="PF04229">
    <property type="entry name" value="GrpB"/>
    <property type="match status" value="1"/>
</dbReference>
<name>A0ABX3D437_9VIBR</name>
<gene>
    <name evidence="1" type="ORF">BI375_10510</name>
</gene>
<keyword evidence="2" id="KW-1185">Reference proteome</keyword>
<dbReference type="RefSeq" id="WP_071235227.1">
    <property type="nucleotide sequence ID" value="NZ_KV861318.1"/>
</dbReference>
<sequence length="178" mass="20561">MKLGLANHKVDVVKHDPAWRQEFVRCRSELALMTDIPLTQIEHIGSTAIMNMPAKPIIDMVLGIEHFPHVSPKLIDALKSVGLLRLKVEKQDEIVFAKFIDDSYQVKTHYLHITPYQGQLWRDWIQFRDRLNGSAELRSEYLTLKFSLVEQAEITIEKYTDAKAEFVKKTISIQTKGD</sequence>
<dbReference type="Gene3D" id="3.30.460.10">
    <property type="entry name" value="Beta Polymerase, domain 2"/>
    <property type="match status" value="1"/>
</dbReference>
<proteinExistence type="predicted"/>
<comment type="caution">
    <text evidence="1">The sequence shown here is derived from an EMBL/GenBank/DDBJ whole genome shotgun (WGS) entry which is preliminary data.</text>
</comment>
<dbReference type="Proteomes" id="UP000180133">
    <property type="component" value="Unassembled WGS sequence"/>
</dbReference>
<evidence type="ECO:0000313" key="2">
    <source>
        <dbReference type="Proteomes" id="UP000180133"/>
    </source>
</evidence>
<reference evidence="1 2" key="1">
    <citation type="submission" date="2016-09" db="EMBL/GenBank/DDBJ databases">
        <title>Isolation, identification and antibiotic sensitivity analysis of bacterial pathogen from juvenile Hippocampus erectus with tail-rotted disease.</title>
        <authorList>
            <person name="Yang Q."/>
        </authorList>
    </citation>
    <scope>NUCLEOTIDE SEQUENCE [LARGE SCALE GENOMIC DNA]</scope>
    <source>
        <strain evidence="1 2">HM-10</strain>
    </source>
</reference>
<dbReference type="GO" id="GO:0016301">
    <property type="term" value="F:kinase activity"/>
    <property type="evidence" value="ECO:0007669"/>
    <property type="project" value="UniProtKB-KW"/>
</dbReference>
<accession>A0ABX3D437</accession>
<dbReference type="InterPro" id="IPR007344">
    <property type="entry name" value="GrpB/CoaE"/>
</dbReference>
<evidence type="ECO:0000313" key="1">
    <source>
        <dbReference type="EMBL" id="OHY89252.1"/>
    </source>
</evidence>
<dbReference type="PANTHER" id="PTHR34822">
    <property type="entry name" value="GRPB DOMAIN PROTEIN (AFU_ORTHOLOGUE AFUA_1G01530)"/>
    <property type="match status" value="1"/>
</dbReference>
<protein>
    <submittedName>
        <fullName evidence="1">Dephospho-CoA kinase</fullName>
    </submittedName>
</protein>
<organism evidence="1 2">
    <name type="scientific">Vibrio rotiferianus</name>
    <dbReference type="NCBI Taxonomy" id="190895"/>
    <lineage>
        <taxon>Bacteria</taxon>
        <taxon>Pseudomonadati</taxon>
        <taxon>Pseudomonadota</taxon>
        <taxon>Gammaproteobacteria</taxon>
        <taxon>Vibrionales</taxon>
        <taxon>Vibrionaceae</taxon>
        <taxon>Vibrio</taxon>
    </lineage>
</organism>
<keyword evidence="1" id="KW-0418">Kinase</keyword>
<dbReference type="InterPro" id="IPR043519">
    <property type="entry name" value="NT_sf"/>
</dbReference>
<dbReference type="EMBL" id="MKFT01000056">
    <property type="protein sequence ID" value="OHY89252.1"/>
    <property type="molecule type" value="Genomic_DNA"/>
</dbReference>
<keyword evidence="1" id="KW-0808">Transferase</keyword>
<dbReference type="PANTHER" id="PTHR34822:SF1">
    <property type="entry name" value="GRPB FAMILY PROTEIN"/>
    <property type="match status" value="1"/>
</dbReference>